<evidence type="ECO:0000256" key="2">
    <source>
        <dbReference type="ARBA" id="ARBA00009477"/>
    </source>
</evidence>
<evidence type="ECO:0000259" key="11">
    <source>
        <dbReference type="Pfam" id="PF25994"/>
    </source>
</evidence>
<reference evidence="13 14" key="1">
    <citation type="submission" date="2022-12" db="EMBL/GenBank/DDBJ databases">
        <authorList>
            <person name="Muema E."/>
        </authorList>
    </citation>
    <scope>NUCLEOTIDE SEQUENCE [LARGE SCALE GENOMIC DNA]</scope>
    <source>
        <strain evidence="14">1326</strain>
    </source>
</reference>
<evidence type="ECO:0000256" key="6">
    <source>
        <dbReference type="ARBA" id="ARBA00022692"/>
    </source>
</evidence>
<keyword evidence="14" id="KW-1185">Reference proteome</keyword>
<dbReference type="PRINTS" id="PR01490">
    <property type="entry name" value="RTXTOXIND"/>
</dbReference>
<evidence type="ECO:0000256" key="10">
    <source>
        <dbReference type="SAM" id="Coils"/>
    </source>
</evidence>
<dbReference type="Gene3D" id="2.40.50.100">
    <property type="match status" value="1"/>
</dbReference>
<dbReference type="Proteomes" id="UP001387293">
    <property type="component" value="Unassembled WGS sequence"/>
</dbReference>
<protein>
    <recommendedName>
        <fullName evidence="9">Membrane fusion protein (MFP) family protein</fullName>
    </recommendedName>
</protein>
<comment type="similarity">
    <text evidence="2 9">Belongs to the membrane fusion protein (MFP) (TC 8.A.1) family.</text>
</comment>
<dbReference type="Pfam" id="PF26002">
    <property type="entry name" value="Beta-barrel_AprE"/>
    <property type="match status" value="1"/>
</dbReference>
<keyword evidence="8 9" id="KW-0472">Membrane</keyword>
<evidence type="ECO:0000256" key="4">
    <source>
        <dbReference type="ARBA" id="ARBA00022475"/>
    </source>
</evidence>
<keyword evidence="4 9" id="KW-1003">Cell membrane</keyword>
<dbReference type="EMBL" id="JAPYKS010000057">
    <property type="protein sequence ID" value="MEI9413199.1"/>
    <property type="molecule type" value="Genomic_DNA"/>
</dbReference>
<proteinExistence type="inferred from homology"/>
<keyword evidence="3 9" id="KW-0813">Transport</keyword>
<evidence type="ECO:0000256" key="5">
    <source>
        <dbReference type="ARBA" id="ARBA00022519"/>
    </source>
</evidence>
<dbReference type="RefSeq" id="WP_084637070.1">
    <property type="nucleotide sequence ID" value="NZ_JAPYKS010000057.1"/>
</dbReference>
<evidence type="ECO:0000259" key="12">
    <source>
        <dbReference type="Pfam" id="PF26002"/>
    </source>
</evidence>
<dbReference type="PANTHER" id="PTHR30386">
    <property type="entry name" value="MEMBRANE FUSION SUBUNIT OF EMRAB-TOLC MULTIDRUG EFFLUX PUMP"/>
    <property type="match status" value="1"/>
</dbReference>
<accession>A0ABU8L7H6</accession>
<feature type="domain" description="AprE-like beta-barrel" evidence="12">
    <location>
        <begin position="336"/>
        <end position="425"/>
    </location>
</feature>
<keyword evidence="6 9" id="KW-0812">Transmembrane</keyword>
<organism evidence="13 14">
    <name type="scientific">Mesorhizobium salmacidum</name>
    <dbReference type="NCBI Taxonomy" id="3015171"/>
    <lineage>
        <taxon>Bacteria</taxon>
        <taxon>Pseudomonadati</taxon>
        <taxon>Pseudomonadota</taxon>
        <taxon>Alphaproteobacteria</taxon>
        <taxon>Hyphomicrobiales</taxon>
        <taxon>Phyllobacteriaceae</taxon>
        <taxon>Mesorhizobium</taxon>
    </lineage>
</organism>
<dbReference type="InterPro" id="IPR058982">
    <property type="entry name" value="Beta-barrel_AprE"/>
</dbReference>
<evidence type="ECO:0000256" key="1">
    <source>
        <dbReference type="ARBA" id="ARBA00004377"/>
    </source>
</evidence>
<feature type="transmembrane region" description="Helical" evidence="9">
    <location>
        <begin position="28"/>
        <end position="48"/>
    </location>
</feature>
<dbReference type="Gene3D" id="2.40.30.170">
    <property type="match status" value="1"/>
</dbReference>
<dbReference type="SUPFAM" id="SSF111369">
    <property type="entry name" value="HlyD-like secretion proteins"/>
    <property type="match status" value="1"/>
</dbReference>
<evidence type="ECO:0000256" key="7">
    <source>
        <dbReference type="ARBA" id="ARBA00022989"/>
    </source>
</evidence>
<evidence type="ECO:0000256" key="9">
    <source>
        <dbReference type="RuleBase" id="RU365093"/>
    </source>
</evidence>
<comment type="subcellular location">
    <subcellularLocation>
        <location evidence="1 9">Cell inner membrane</location>
        <topology evidence="1 9">Single-pass membrane protein</topology>
    </subcellularLocation>
</comment>
<evidence type="ECO:0000256" key="3">
    <source>
        <dbReference type="ARBA" id="ARBA00022448"/>
    </source>
</evidence>
<dbReference type="InterPro" id="IPR010129">
    <property type="entry name" value="T1SS_HlyD"/>
</dbReference>
<evidence type="ECO:0000313" key="13">
    <source>
        <dbReference type="EMBL" id="MEI9413199.1"/>
    </source>
</evidence>
<dbReference type="InterPro" id="IPR050739">
    <property type="entry name" value="MFP"/>
</dbReference>
<dbReference type="PANTHER" id="PTHR30386:SF17">
    <property type="entry name" value="ALKALINE PROTEASE SECRETION PROTEIN APRE"/>
    <property type="match status" value="1"/>
</dbReference>
<name>A0ABU8L7H6_9HYPH</name>
<keyword evidence="10" id="KW-0175">Coiled coil</keyword>
<dbReference type="InterPro" id="IPR058781">
    <property type="entry name" value="HH_AprE-like"/>
</dbReference>
<comment type="caution">
    <text evidence="13">The sequence shown here is derived from an EMBL/GenBank/DDBJ whole genome shotgun (WGS) entry which is preliminary data.</text>
</comment>
<feature type="coiled-coil region" evidence="10">
    <location>
        <begin position="179"/>
        <end position="206"/>
    </location>
</feature>
<dbReference type="Pfam" id="PF25994">
    <property type="entry name" value="HH_AprE"/>
    <property type="match status" value="1"/>
</dbReference>
<evidence type="ECO:0000313" key="14">
    <source>
        <dbReference type="Proteomes" id="UP001387293"/>
    </source>
</evidence>
<evidence type="ECO:0000256" key="8">
    <source>
        <dbReference type="ARBA" id="ARBA00023136"/>
    </source>
</evidence>
<sequence length="448" mass="49198">MTAPSQTIQAGAKAYRWQRNIDTRTDRIMLAGYASVAVFVLGFGFWAATAPIAGATIAPGVVAAAGQNVMIQHLEGGVVRSIRVREGDRVSRGQALIVLDPTMARSQLNRVLKQWVAQKAEISRLEAERDGLESIVLSSDLGAYSGASEYSDVFGEQNKEFQARLARYGAEQGILKQRVAALQDAIVGLKAQKKAAENQLVIVNEETERKKDLLQKGLTNRSEYTNLLRSTAELVGQAGSLEAQIASSATQTVEARQQIERLTTSRVEDAVTELNKARAEVADLEEQINAARSVLDRTTIRAPVDGIIVRSLYNSEGSVIRAGEIAMELLPTTNELIIEARIKPEDIDSIRVGQDANMMFTALNARTTPKVSGKVFYISADRLMAPNTGLPYFTVRLKMANKLPPQIKPEQIYPGMPVETFISTGERTFLAYLTKPLVDSFQRAFRER</sequence>
<feature type="coiled-coil region" evidence="10">
    <location>
        <begin position="267"/>
        <end position="301"/>
    </location>
</feature>
<feature type="domain" description="AprE-like long alpha-helical hairpin" evidence="11">
    <location>
        <begin position="104"/>
        <end position="293"/>
    </location>
</feature>
<dbReference type="NCBIfam" id="TIGR01843">
    <property type="entry name" value="type_I_hlyD"/>
    <property type="match status" value="1"/>
</dbReference>
<keyword evidence="5 9" id="KW-0997">Cell inner membrane</keyword>
<dbReference type="Gene3D" id="1.10.287.1490">
    <property type="match status" value="1"/>
</dbReference>
<gene>
    <name evidence="13" type="ORF">O7A60_31355</name>
</gene>
<keyword evidence="7 9" id="KW-1133">Transmembrane helix</keyword>